<protein>
    <submittedName>
        <fullName evidence="2">Unannotated protein</fullName>
    </submittedName>
</protein>
<evidence type="ECO:0000313" key="2">
    <source>
        <dbReference type="EMBL" id="CAB4999766.1"/>
    </source>
</evidence>
<feature type="region of interest" description="Disordered" evidence="1">
    <location>
        <begin position="271"/>
        <end position="293"/>
    </location>
</feature>
<accession>A0A6J7P2V2</accession>
<sequence length="313" mass="34159">MSRRIGGLNRSESLVKQRRGLWVIAQGARERPNCVGRRCRLDLAGVAEDRDEQVCLVAEHHAGDGRAEGRIGGTHLLRAPGEALVGHDGAGAGDERTIAQALEVRPLIADPVGEDFVLLDLRKVRGREHPARAGRRCRREGLVRIGLGGHVGRRAGRVEEHLVDELPGHALANAEHANRALVDVEVPVEEAGDRGLLDHLIGGEAGILHVSRGPAREHHRLPAHRGSKRRDRLGHDVGRVQAGEDRETLARLGVNDPGLLGHRLPLISCDKRRSSAATRRRARGQDRPVRSDSLPLLRANCQEFRTVSGQAMK</sequence>
<dbReference type="AlphaFoldDB" id="A0A6J7P2V2"/>
<name>A0A6J7P2V2_9ZZZZ</name>
<organism evidence="2">
    <name type="scientific">freshwater metagenome</name>
    <dbReference type="NCBI Taxonomy" id="449393"/>
    <lineage>
        <taxon>unclassified sequences</taxon>
        <taxon>metagenomes</taxon>
        <taxon>ecological metagenomes</taxon>
    </lineage>
</organism>
<proteinExistence type="predicted"/>
<reference evidence="2" key="1">
    <citation type="submission" date="2020-05" db="EMBL/GenBank/DDBJ databases">
        <authorList>
            <person name="Chiriac C."/>
            <person name="Salcher M."/>
            <person name="Ghai R."/>
            <person name="Kavagutti S V."/>
        </authorList>
    </citation>
    <scope>NUCLEOTIDE SEQUENCE</scope>
</reference>
<gene>
    <name evidence="2" type="ORF">UFOPK4061_00238</name>
</gene>
<evidence type="ECO:0000256" key="1">
    <source>
        <dbReference type="SAM" id="MobiDB-lite"/>
    </source>
</evidence>
<dbReference type="EMBL" id="CAFBPD010000027">
    <property type="protein sequence ID" value="CAB4999766.1"/>
    <property type="molecule type" value="Genomic_DNA"/>
</dbReference>